<sequence length="319" mass="34321">MTLDAFEGDENDTDAAQGQGSVGGSRKNVWVNVASSSTKGLRAAISSTDWRGMALTLTWTPESVSAMGVRVTLCGAKGARADVERIVWRWKMDLALTRTLGTDGGETGTGRAWAELERTSGIANWRIGEEKERAGSQLNNTKSQTRVFGAAIRSLRCEGGGGGGGGGGTETARVGNKLGQKNVCDVYLETLSPPGSTFGDDPSTGKSRKRITSITSSHMRSAGVPVAQSNRQRYGVHLTKCTHERPSELLQRVPTVARRWADLVLSVRWEAVARGTKQFPYPYERGCAERGCASGTQRATQTGIAEQQREEEDRANLTL</sequence>
<organism evidence="2 3">
    <name type="scientific">Mycena pura</name>
    <dbReference type="NCBI Taxonomy" id="153505"/>
    <lineage>
        <taxon>Eukaryota</taxon>
        <taxon>Fungi</taxon>
        <taxon>Dikarya</taxon>
        <taxon>Basidiomycota</taxon>
        <taxon>Agaricomycotina</taxon>
        <taxon>Agaricomycetes</taxon>
        <taxon>Agaricomycetidae</taxon>
        <taxon>Agaricales</taxon>
        <taxon>Marasmiineae</taxon>
        <taxon>Mycenaceae</taxon>
        <taxon>Mycena</taxon>
    </lineage>
</organism>
<dbReference type="EMBL" id="JARJCW010000077">
    <property type="protein sequence ID" value="KAJ7197655.1"/>
    <property type="molecule type" value="Genomic_DNA"/>
</dbReference>
<feature type="region of interest" description="Disordered" evidence="1">
    <location>
        <begin position="1"/>
        <end position="23"/>
    </location>
</feature>
<feature type="region of interest" description="Disordered" evidence="1">
    <location>
        <begin position="293"/>
        <end position="319"/>
    </location>
</feature>
<keyword evidence="3" id="KW-1185">Reference proteome</keyword>
<feature type="compositionally biased region" description="Basic and acidic residues" evidence="1">
    <location>
        <begin position="307"/>
        <end position="319"/>
    </location>
</feature>
<reference evidence="2" key="1">
    <citation type="submission" date="2023-03" db="EMBL/GenBank/DDBJ databases">
        <title>Massive genome expansion in bonnet fungi (Mycena s.s.) driven by repeated elements and novel gene families across ecological guilds.</title>
        <authorList>
            <consortium name="Lawrence Berkeley National Laboratory"/>
            <person name="Harder C.B."/>
            <person name="Miyauchi S."/>
            <person name="Viragh M."/>
            <person name="Kuo A."/>
            <person name="Thoen E."/>
            <person name="Andreopoulos B."/>
            <person name="Lu D."/>
            <person name="Skrede I."/>
            <person name="Drula E."/>
            <person name="Henrissat B."/>
            <person name="Morin E."/>
            <person name="Kohler A."/>
            <person name="Barry K."/>
            <person name="LaButti K."/>
            <person name="Morin E."/>
            <person name="Salamov A."/>
            <person name="Lipzen A."/>
            <person name="Mereny Z."/>
            <person name="Hegedus B."/>
            <person name="Baldrian P."/>
            <person name="Stursova M."/>
            <person name="Weitz H."/>
            <person name="Taylor A."/>
            <person name="Grigoriev I.V."/>
            <person name="Nagy L.G."/>
            <person name="Martin F."/>
            <person name="Kauserud H."/>
        </authorList>
    </citation>
    <scope>NUCLEOTIDE SEQUENCE</scope>
    <source>
        <strain evidence="2">9144</strain>
    </source>
</reference>
<evidence type="ECO:0000313" key="2">
    <source>
        <dbReference type="EMBL" id="KAJ7197655.1"/>
    </source>
</evidence>
<evidence type="ECO:0000313" key="3">
    <source>
        <dbReference type="Proteomes" id="UP001219525"/>
    </source>
</evidence>
<feature type="compositionally biased region" description="Polar residues" evidence="1">
    <location>
        <begin position="294"/>
        <end position="305"/>
    </location>
</feature>
<feature type="compositionally biased region" description="Acidic residues" evidence="1">
    <location>
        <begin position="1"/>
        <end position="13"/>
    </location>
</feature>
<evidence type="ECO:0000256" key="1">
    <source>
        <dbReference type="SAM" id="MobiDB-lite"/>
    </source>
</evidence>
<dbReference type="Proteomes" id="UP001219525">
    <property type="component" value="Unassembled WGS sequence"/>
</dbReference>
<accession>A0AAD6Y7C0</accession>
<gene>
    <name evidence="2" type="ORF">GGX14DRAFT_402572</name>
</gene>
<dbReference type="AlphaFoldDB" id="A0AAD6Y7C0"/>
<proteinExistence type="predicted"/>
<name>A0AAD6Y7C0_9AGAR</name>
<protein>
    <submittedName>
        <fullName evidence="2">Uncharacterized protein</fullName>
    </submittedName>
</protein>
<comment type="caution">
    <text evidence="2">The sequence shown here is derived from an EMBL/GenBank/DDBJ whole genome shotgun (WGS) entry which is preliminary data.</text>
</comment>